<dbReference type="GO" id="GO:0019901">
    <property type="term" value="F:protein kinase binding"/>
    <property type="evidence" value="ECO:0007669"/>
    <property type="project" value="InterPro"/>
</dbReference>
<evidence type="ECO:0000313" key="3">
    <source>
        <dbReference type="Proteomes" id="UP000019375"/>
    </source>
</evidence>
<dbReference type="PANTHER" id="PTHR15615">
    <property type="match status" value="1"/>
</dbReference>
<gene>
    <name evidence="2" type="ORF">BN860_03796g</name>
</gene>
<dbReference type="FunFam" id="1.10.472.10:FF:000085">
    <property type="entry name" value="Pho80p cyclin"/>
    <property type="match status" value="1"/>
</dbReference>
<feature type="compositionally biased region" description="Polar residues" evidence="1">
    <location>
        <begin position="372"/>
        <end position="384"/>
    </location>
</feature>
<sequence length="384" mass="43192">MHGEDRKAPSVFEASRSDVTNVGTNVQGPPAPETRTDDISEIPTVQLPNHFSECSRTDLVILISRMLTFLIQMNDSTSSSALDSVTNLTKFHSKVPPGISVYNYLMRLTKYSSLEHCVLMSAVYYIDLLSSVYPTFTLNSLTVHRFLLTATTVASKGLCDSFCTNAHYAKVGGVHCSELNVLEGELLRRINYRILPRHDNIAWCKLENQQRQFVVDTKDDEDIPPHLSNLSSNRNNSGYNVLETYYNKIVQLVGFSKSTQDKSKLVNYTFAHHQSPNNIHINERFPTSTLRDQENKAIDSNDHNNNDNDNDTNASCGEDLVERPMPSRKRNLDTDVLRIENKDKGTAGGKTAFHDGDHGTSGNINKRHFNRQKQQASDISQNNI</sequence>
<dbReference type="GO" id="GO:0000307">
    <property type="term" value="C:cyclin-dependent protein kinase holoenzyme complex"/>
    <property type="evidence" value="ECO:0007669"/>
    <property type="project" value="TreeGrafter"/>
</dbReference>
<feature type="compositionally biased region" description="Polar residues" evidence="1">
    <location>
        <begin position="17"/>
        <end position="27"/>
    </location>
</feature>
<dbReference type="InterPro" id="IPR013922">
    <property type="entry name" value="Cyclin_PHO80-like"/>
</dbReference>
<organism evidence="2 3">
    <name type="scientific">Zygosaccharomyces bailii (strain CLIB 213 / ATCC 58445 / CBS 680 / BCRC 21525 / NBRC 1098 / NCYC 1416 / NRRL Y-2227)</name>
    <dbReference type="NCBI Taxonomy" id="1333698"/>
    <lineage>
        <taxon>Eukaryota</taxon>
        <taxon>Fungi</taxon>
        <taxon>Dikarya</taxon>
        <taxon>Ascomycota</taxon>
        <taxon>Saccharomycotina</taxon>
        <taxon>Saccharomycetes</taxon>
        <taxon>Saccharomycetales</taxon>
        <taxon>Saccharomycetaceae</taxon>
        <taxon>Zygosaccharomyces</taxon>
    </lineage>
</organism>
<dbReference type="SUPFAM" id="SSF47954">
    <property type="entry name" value="Cyclin-like"/>
    <property type="match status" value="1"/>
</dbReference>
<feature type="compositionally biased region" description="Basic and acidic residues" evidence="1">
    <location>
        <begin position="330"/>
        <end position="345"/>
    </location>
</feature>
<keyword evidence="3" id="KW-1185">Reference proteome</keyword>
<feature type="region of interest" description="Disordered" evidence="1">
    <location>
        <begin position="1"/>
        <end position="37"/>
    </location>
</feature>
<dbReference type="Proteomes" id="UP000019375">
    <property type="component" value="Unassembled WGS sequence"/>
</dbReference>
<proteinExistence type="predicted"/>
<evidence type="ECO:0000313" key="2">
    <source>
        <dbReference type="EMBL" id="CDF89417.1"/>
    </source>
</evidence>
<evidence type="ECO:0000256" key="1">
    <source>
        <dbReference type="SAM" id="MobiDB-lite"/>
    </source>
</evidence>
<feature type="region of interest" description="Disordered" evidence="1">
    <location>
        <begin position="297"/>
        <end position="384"/>
    </location>
</feature>
<dbReference type="AlphaFoldDB" id="A0A8J2T798"/>
<dbReference type="InterPro" id="IPR036915">
    <property type="entry name" value="Cyclin-like_sf"/>
</dbReference>
<name>A0A8J2T798_ZYGB2</name>
<accession>A0A8J2T798</accession>
<dbReference type="PANTHER" id="PTHR15615:SF117">
    <property type="entry name" value="PHO85 CYCLIN PHO80"/>
    <property type="match status" value="1"/>
</dbReference>
<dbReference type="Gene3D" id="1.10.472.10">
    <property type="entry name" value="Cyclin-like"/>
    <property type="match status" value="1"/>
</dbReference>
<reference evidence="3" key="1">
    <citation type="journal article" date="2013" name="Genome Announc.">
        <title>Genome sequence of the food spoilage yeast Zygosaccharomyces bailii CLIB 213(T).</title>
        <authorList>
            <person name="Galeote V."/>
            <person name="Bigey F."/>
            <person name="Devillers H."/>
            <person name="Neuveglise C."/>
            <person name="Dequin S."/>
        </authorList>
    </citation>
    <scope>NUCLEOTIDE SEQUENCE [LARGE SCALE GENOMIC DNA]</scope>
    <source>
        <strain evidence="3">CLIB 213 / ATCC 58445 / CBS 680 / CCRC 21525 / NBRC 1098 / NCYC 1416 / NRRL Y-2227</strain>
    </source>
</reference>
<feature type="compositionally biased region" description="Basic and acidic residues" evidence="1">
    <location>
        <begin position="297"/>
        <end position="306"/>
    </location>
</feature>
<dbReference type="GO" id="GO:0016538">
    <property type="term" value="F:cyclin-dependent protein serine/threonine kinase regulator activity"/>
    <property type="evidence" value="ECO:0007669"/>
    <property type="project" value="TreeGrafter"/>
</dbReference>
<dbReference type="OrthoDB" id="337735at2759"/>
<dbReference type="Pfam" id="PF08613">
    <property type="entry name" value="Cyclin"/>
    <property type="match status" value="1"/>
</dbReference>
<dbReference type="CDD" id="cd20558">
    <property type="entry name" value="CYCLIN_ScPCL7-like"/>
    <property type="match status" value="1"/>
</dbReference>
<dbReference type="GO" id="GO:0005634">
    <property type="term" value="C:nucleus"/>
    <property type="evidence" value="ECO:0007669"/>
    <property type="project" value="TreeGrafter"/>
</dbReference>
<protein>
    <submittedName>
        <fullName evidence="2">ZYBA0S04-03796g1_1</fullName>
    </submittedName>
</protein>
<dbReference type="EMBL" id="HG316457">
    <property type="protein sequence ID" value="CDF89417.1"/>
    <property type="molecule type" value="Genomic_DNA"/>
</dbReference>